<organism evidence="2 3">
    <name type="scientific">Brevibacterium paucivorans</name>
    <dbReference type="NCBI Taxonomy" id="170994"/>
    <lineage>
        <taxon>Bacteria</taxon>
        <taxon>Bacillati</taxon>
        <taxon>Actinomycetota</taxon>
        <taxon>Actinomycetes</taxon>
        <taxon>Micrococcales</taxon>
        <taxon>Brevibacteriaceae</taxon>
        <taxon>Brevibacterium</taxon>
    </lineage>
</organism>
<dbReference type="AlphaFoldDB" id="A0A2N6VNZ4"/>
<dbReference type="InterPro" id="IPR044855">
    <property type="entry name" value="CoA-Trfase_III_dom3_sf"/>
</dbReference>
<proteinExistence type="predicted"/>
<evidence type="ECO:0000256" key="1">
    <source>
        <dbReference type="ARBA" id="ARBA00022679"/>
    </source>
</evidence>
<accession>A0A2N6VNZ4</accession>
<dbReference type="Gene3D" id="3.30.1540.10">
    <property type="entry name" value="formyl-coa transferase, domain 3"/>
    <property type="match status" value="1"/>
</dbReference>
<dbReference type="GO" id="GO:0008410">
    <property type="term" value="F:CoA-transferase activity"/>
    <property type="evidence" value="ECO:0007669"/>
    <property type="project" value="TreeGrafter"/>
</dbReference>
<dbReference type="InterPro" id="IPR003673">
    <property type="entry name" value="CoA-Trfase_fam_III"/>
</dbReference>
<name>A0A2N6VNZ4_9MICO</name>
<dbReference type="SUPFAM" id="SSF89796">
    <property type="entry name" value="CoA-transferase family III (CaiB/BaiF)"/>
    <property type="match status" value="1"/>
</dbReference>
<comment type="caution">
    <text evidence="2">The sequence shown here is derived from an EMBL/GenBank/DDBJ whole genome shotgun (WGS) entry which is preliminary data.</text>
</comment>
<dbReference type="EMBL" id="PNHK01000001">
    <property type="protein sequence ID" value="PMD05860.1"/>
    <property type="molecule type" value="Genomic_DNA"/>
</dbReference>
<dbReference type="InterPro" id="IPR023606">
    <property type="entry name" value="CoA-Trfase_III_dom_1_sf"/>
</dbReference>
<evidence type="ECO:0000313" key="2">
    <source>
        <dbReference type="EMBL" id="PMD05860.1"/>
    </source>
</evidence>
<dbReference type="Gene3D" id="3.40.50.10540">
    <property type="entry name" value="Crotonobetainyl-coa:carnitine coa-transferase, domain 1"/>
    <property type="match status" value="1"/>
</dbReference>
<dbReference type="PANTHER" id="PTHR48207">
    <property type="entry name" value="SUCCINATE--HYDROXYMETHYLGLUTARATE COA-TRANSFERASE"/>
    <property type="match status" value="1"/>
</dbReference>
<evidence type="ECO:0000313" key="3">
    <source>
        <dbReference type="Proteomes" id="UP000235598"/>
    </source>
</evidence>
<dbReference type="PANTHER" id="PTHR48207:SF3">
    <property type="entry name" value="SUCCINATE--HYDROXYMETHYLGLUTARATE COA-TRANSFERASE"/>
    <property type="match status" value="1"/>
</dbReference>
<dbReference type="OrthoDB" id="9797653at2"/>
<dbReference type="RefSeq" id="WP_102237519.1">
    <property type="nucleotide sequence ID" value="NZ_BAAAIM010000001.1"/>
</dbReference>
<keyword evidence="1 2" id="KW-0808">Transferase</keyword>
<dbReference type="Proteomes" id="UP000235598">
    <property type="component" value="Unassembled WGS sequence"/>
</dbReference>
<sequence length="372" mass="39985">MSHSPFSGVTIVDFSRVLAGPYATAMFADLGAEVIKIEIPGVGDDARHLGPFKDGESVYFSGLNRGKKSVEIDLKSDEDRARLDTLLERADVVVENFRPGVAHKLGISAEQLRAKRPELVYASISGYGQAGSFAKSPAYDTVVQARSGLMAATGTVESGPTRVGESIADVAAGNLAAFGIASALFKQKVTGEGSHVDIPMYDVLVSMQPTNVAVYDSTGEAPVPSGNAHPVTAPFDTYRVSDGLIVIAVANDRLFAHLAETLERPQLATDERFLTDPKRKANEEELRAEIEEALKSHTVDSALELLGTNGIPCSAVLDLKQSLESDLGRERDLIRTDERLGHRYAGHPLLFDGERPVAELPVPRLGEHNDEI</sequence>
<dbReference type="InterPro" id="IPR050483">
    <property type="entry name" value="CoA-transferase_III_domain"/>
</dbReference>
<dbReference type="Pfam" id="PF02515">
    <property type="entry name" value="CoA_transf_3"/>
    <property type="match status" value="1"/>
</dbReference>
<protein>
    <submittedName>
        <fullName evidence="2">CoA transferase</fullName>
    </submittedName>
</protein>
<gene>
    <name evidence="2" type="ORF">CJ199_00120</name>
</gene>
<reference evidence="2 3" key="1">
    <citation type="submission" date="2017-09" db="EMBL/GenBank/DDBJ databases">
        <title>Bacterial strain isolated from the female urinary microbiota.</title>
        <authorList>
            <person name="Thomas-White K."/>
            <person name="Kumar N."/>
            <person name="Forster S."/>
            <person name="Putonti C."/>
            <person name="Lawley T."/>
            <person name="Wolfe A.J."/>
        </authorList>
    </citation>
    <scope>NUCLEOTIDE SEQUENCE [LARGE SCALE GENOMIC DNA]</scope>
    <source>
        <strain evidence="2 3">UMB1301</strain>
    </source>
</reference>